<proteinExistence type="predicted"/>
<dbReference type="SUPFAM" id="SSF51306">
    <property type="entry name" value="LexA/Signal peptidase"/>
    <property type="match status" value="1"/>
</dbReference>
<gene>
    <name evidence="1" type="ORF">AWC12_19915</name>
</gene>
<dbReference type="EMBL" id="LQPC01000039">
    <property type="protein sequence ID" value="ORV85808.1"/>
    <property type="molecule type" value="Genomic_DNA"/>
</dbReference>
<evidence type="ECO:0000313" key="2">
    <source>
        <dbReference type="Proteomes" id="UP000193622"/>
    </source>
</evidence>
<dbReference type="AlphaFoldDB" id="A0A1X1WGY4"/>
<dbReference type="GO" id="GO:0004252">
    <property type="term" value="F:serine-type endopeptidase activity"/>
    <property type="evidence" value="ECO:0007669"/>
    <property type="project" value="InterPro"/>
</dbReference>
<dbReference type="GO" id="GO:0006465">
    <property type="term" value="P:signal peptide processing"/>
    <property type="evidence" value="ECO:0007669"/>
    <property type="project" value="InterPro"/>
</dbReference>
<organism evidence="1 2">
    <name type="scientific">Mycolicibacterium iranicum</name>
    <name type="common">Mycobacterium iranicum</name>
    <dbReference type="NCBI Taxonomy" id="912594"/>
    <lineage>
        <taxon>Bacteria</taxon>
        <taxon>Bacillati</taxon>
        <taxon>Actinomycetota</taxon>
        <taxon>Actinomycetes</taxon>
        <taxon>Mycobacteriales</taxon>
        <taxon>Mycobacteriaceae</taxon>
        <taxon>Mycolicibacterium</taxon>
    </lineage>
</organism>
<dbReference type="Proteomes" id="UP000193622">
    <property type="component" value="Unassembled WGS sequence"/>
</dbReference>
<evidence type="ECO:0000313" key="1">
    <source>
        <dbReference type="EMBL" id="ORV85808.1"/>
    </source>
</evidence>
<protein>
    <submittedName>
        <fullName evidence="1">S26 family signal peptidase</fullName>
    </submittedName>
</protein>
<dbReference type="InterPro" id="IPR036286">
    <property type="entry name" value="LexA/Signal_pep-like_sf"/>
</dbReference>
<name>A0A1X1WGY4_MYCIR</name>
<sequence>MRRFVVVEDSMRPALTPGDGLLAVRGGTPKQGQLRIFPDPLLSTRYLIKRVGGVRKTSSGTTFEALSDNAGAPGVTDSREFGWVPAAGSYRVVWTVSRGR</sequence>
<dbReference type="InterPro" id="IPR019533">
    <property type="entry name" value="Peptidase_S26"/>
</dbReference>
<dbReference type="Gene3D" id="2.10.109.10">
    <property type="entry name" value="Umud Fragment, subunit A"/>
    <property type="match status" value="1"/>
</dbReference>
<accession>A0A1X1WGY4</accession>
<comment type="caution">
    <text evidence="1">The sequence shown here is derived from an EMBL/GenBank/DDBJ whole genome shotgun (WGS) entry which is preliminary data.</text>
</comment>
<reference evidence="1 2" key="1">
    <citation type="submission" date="2016-01" db="EMBL/GenBank/DDBJ databases">
        <title>The new phylogeny of the genus Mycobacterium.</title>
        <authorList>
            <person name="Tarcisio F."/>
            <person name="Conor M."/>
            <person name="Antonella G."/>
            <person name="Elisabetta G."/>
            <person name="Giulia F.S."/>
            <person name="Sara T."/>
            <person name="Anna F."/>
            <person name="Clotilde B."/>
            <person name="Roberto B."/>
            <person name="Veronica D.S."/>
            <person name="Fabio R."/>
            <person name="Monica P."/>
            <person name="Olivier J."/>
            <person name="Enrico T."/>
            <person name="Nicola S."/>
        </authorList>
    </citation>
    <scope>NUCLEOTIDE SEQUENCE [LARGE SCALE GENOMIC DNA]</scope>
    <source>
        <strain evidence="1 2">DSM 45541</strain>
    </source>
</reference>
<dbReference type="CDD" id="cd06530">
    <property type="entry name" value="S26_SPase_I"/>
    <property type="match status" value="1"/>
</dbReference>